<evidence type="ECO:0000313" key="2">
    <source>
        <dbReference type="EMBL" id="ORJ52611.1"/>
    </source>
</evidence>
<feature type="domain" description="Bacteriophage T5 Orf172 DNA-binding" evidence="1">
    <location>
        <begin position="168"/>
        <end position="243"/>
    </location>
</feature>
<organism evidence="2 3">
    <name type="scientific">Mycobacterium simiae</name>
    <name type="common">Mycobacterium habana</name>
    <dbReference type="NCBI Taxonomy" id="1784"/>
    <lineage>
        <taxon>Bacteria</taxon>
        <taxon>Bacillati</taxon>
        <taxon>Actinomycetota</taxon>
        <taxon>Actinomycetes</taxon>
        <taxon>Mycobacteriales</taxon>
        <taxon>Mycobacteriaceae</taxon>
        <taxon>Mycobacterium</taxon>
        <taxon>Mycobacterium simiae complex</taxon>
    </lineage>
</organism>
<accession>A0A1X0XI97</accession>
<keyword evidence="3" id="KW-1185">Reference proteome</keyword>
<gene>
    <name evidence="2" type="ORF">B5M45_30970</name>
</gene>
<reference evidence="2 3" key="1">
    <citation type="submission" date="2017-03" db="EMBL/GenBank/DDBJ databases">
        <title>Genomic insights into Mycobacterium simiae human colonization.</title>
        <authorList>
            <person name="Steffani J.L."/>
            <person name="Brunck M.E."/>
            <person name="Cruz E."/>
            <person name="Montiel R."/>
            <person name="Barona F."/>
        </authorList>
    </citation>
    <scope>NUCLEOTIDE SEQUENCE [LARGE SCALE GENOMIC DNA]</scope>
    <source>
        <strain evidence="2 3">MsiGto</strain>
    </source>
</reference>
<dbReference type="InterPro" id="IPR018306">
    <property type="entry name" value="Phage_T5_Orf172_DNA-bd"/>
</dbReference>
<dbReference type="AlphaFoldDB" id="A0A1X0XI97"/>
<evidence type="ECO:0000259" key="1">
    <source>
        <dbReference type="SMART" id="SM00974"/>
    </source>
</evidence>
<sequence>MDGPDKAAVIRAIQRLAEQNSGVPIGKERFVAETSFPDYLFQGRLWINWSEAVRDAGYEPNPFGAARLGHDHLLRHLAELTRKLGKLPTKAHIRMEGRINSNFPSATTIGKRIGTKVQQISALHEFIERTPEFADIAATLPALADDEVPKLTDDADGAQPVPGYVYLVKSGKFHKIGRSNDHGRRTYEIGLQLPDKLEVVHTIETDDAIGIERYWHERFRDRRRNGEWFALTKADIAAFKRRRSFM</sequence>
<protein>
    <recommendedName>
        <fullName evidence="1">Bacteriophage T5 Orf172 DNA-binding domain-containing protein</fullName>
    </recommendedName>
</protein>
<dbReference type="Proteomes" id="UP000193040">
    <property type="component" value="Unassembled WGS sequence"/>
</dbReference>
<proteinExistence type="predicted"/>
<dbReference type="RefSeq" id="WP_084954250.1">
    <property type="nucleotide sequence ID" value="NZ_MZZM01000046.1"/>
</dbReference>
<dbReference type="Pfam" id="PF13455">
    <property type="entry name" value="MUG113"/>
    <property type="match status" value="1"/>
</dbReference>
<dbReference type="SMART" id="SM00974">
    <property type="entry name" value="T5orf172"/>
    <property type="match status" value="1"/>
</dbReference>
<comment type="caution">
    <text evidence="2">The sequence shown here is derived from an EMBL/GenBank/DDBJ whole genome shotgun (WGS) entry which is preliminary data.</text>
</comment>
<evidence type="ECO:0000313" key="3">
    <source>
        <dbReference type="Proteomes" id="UP000193040"/>
    </source>
</evidence>
<dbReference type="EMBL" id="MZZM01000046">
    <property type="protein sequence ID" value="ORJ52611.1"/>
    <property type="molecule type" value="Genomic_DNA"/>
</dbReference>
<name>A0A1X0XI97_MYCSI</name>